<keyword evidence="4" id="KW-1185">Reference proteome</keyword>
<evidence type="ECO:0000313" key="3">
    <source>
        <dbReference type="EMBL" id="KAG0263439.1"/>
    </source>
</evidence>
<gene>
    <name evidence="3" type="ORF">DFQ27_001768</name>
</gene>
<dbReference type="AlphaFoldDB" id="A0A9P6U895"/>
<evidence type="ECO:0000256" key="1">
    <source>
        <dbReference type="SAM" id="MobiDB-lite"/>
    </source>
</evidence>
<organism evidence="3 4">
    <name type="scientific">Actinomortierella ambigua</name>
    <dbReference type="NCBI Taxonomy" id="1343610"/>
    <lineage>
        <taxon>Eukaryota</taxon>
        <taxon>Fungi</taxon>
        <taxon>Fungi incertae sedis</taxon>
        <taxon>Mucoromycota</taxon>
        <taxon>Mortierellomycotina</taxon>
        <taxon>Mortierellomycetes</taxon>
        <taxon>Mortierellales</taxon>
        <taxon>Mortierellaceae</taxon>
        <taxon>Actinomortierella</taxon>
    </lineage>
</organism>
<evidence type="ECO:0000256" key="2">
    <source>
        <dbReference type="SAM" id="Phobius"/>
    </source>
</evidence>
<feature type="region of interest" description="Disordered" evidence="1">
    <location>
        <begin position="186"/>
        <end position="211"/>
    </location>
</feature>
<proteinExistence type="predicted"/>
<protein>
    <submittedName>
        <fullName evidence="3">Uncharacterized protein</fullName>
    </submittedName>
</protein>
<keyword evidence="2" id="KW-1133">Transmembrane helix</keyword>
<keyword evidence="2" id="KW-0812">Transmembrane</keyword>
<reference evidence="3" key="1">
    <citation type="journal article" date="2020" name="Fungal Divers.">
        <title>Resolving the Mortierellaceae phylogeny through synthesis of multi-gene phylogenetics and phylogenomics.</title>
        <authorList>
            <person name="Vandepol N."/>
            <person name="Liber J."/>
            <person name="Desiro A."/>
            <person name="Na H."/>
            <person name="Kennedy M."/>
            <person name="Barry K."/>
            <person name="Grigoriev I.V."/>
            <person name="Miller A.N."/>
            <person name="O'Donnell K."/>
            <person name="Stajich J.E."/>
            <person name="Bonito G."/>
        </authorList>
    </citation>
    <scope>NUCLEOTIDE SEQUENCE</scope>
    <source>
        <strain evidence="3">BC1065</strain>
    </source>
</reference>
<dbReference type="EMBL" id="JAAAJB010000161">
    <property type="protein sequence ID" value="KAG0263439.1"/>
    <property type="molecule type" value="Genomic_DNA"/>
</dbReference>
<sequence>MAAVNNHTKPWFQYFCTANTDCQAGFSCHFKYCIPELKENETCVDEKDTVAPFLARVNNKYHLYCDLPNDMTPQATCPSGCEAWEDCHASNCFMKKCNSAETACKKGDINACQGLGIASSDVICFDMAPHGNTHPKGDVAPQSTESGLSSAQIGGIAGGVSAAVVVLAAVGAFFLVKKRRAAKAARNQTNSDLPVYSAPNYPVETTEKQSA</sequence>
<name>A0A9P6U895_9FUNG</name>
<comment type="caution">
    <text evidence="3">The sequence shown here is derived from an EMBL/GenBank/DDBJ whole genome shotgun (WGS) entry which is preliminary data.</text>
</comment>
<accession>A0A9P6U895</accession>
<dbReference type="Proteomes" id="UP000807716">
    <property type="component" value="Unassembled WGS sequence"/>
</dbReference>
<dbReference type="OrthoDB" id="2413364at2759"/>
<feature type="transmembrane region" description="Helical" evidence="2">
    <location>
        <begin position="153"/>
        <end position="176"/>
    </location>
</feature>
<keyword evidence="2" id="KW-0472">Membrane</keyword>
<evidence type="ECO:0000313" key="4">
    <source>
        <dbReference type="Proteomes" id="UP000807716"/>
    </source>
</evidence>